<evidence type="ECO:0000313" key="2">
    <source>
        <dbReference type="EMBL" id="GIX67360.1"/>
    </source>
</evidence>
<dbReference type="EMBL" id="BPLR01019393">
    <property type="protein sequence ID" value="GIX67360.1"/>
    <property type="molecule type" value="Genomic_DNA"/>
</dbReference>
<gene>
    <name evidence="2" type="primary">Dscam2_90</name>
    <name evidence="2" type="ORF">CEXT_302221</name>
</gene>
<dbReference type="Proteomes" id="UP001054945">
    <property type="component" value="Unassembled WGS sequence"/>
</dbReference>
<dbReference type="SUPFAM" id="SSF48726">
    <property type="entry name" value="Immunoglobulin"/>
    <property type="match status" value="1"/>
</dbReference>
<comment type="caution">
    <text evidence="2">The sequence shown here is derived from an EMBL/GenBank/DDBJ whole genome shotgun (WGS) entry which is preliminary data.</text>
</comment>
<organism evidence="2 3">
    <name type="scientific">Caerostris extrusa</name>
    <name type="common">Bark spider</name>
    <name type="synonym">Caerostris bankana</name>
    <dbReference type="NCBI Taxonomy" id="172846"/>
    <lineage>
        <taxon>Eukaryota</taxon>
        <taxon>Metazoa</taxon>
        <taxon>Ecdysozoa</taxon>
        <taxon>Arthropoda</taxon>
        <taxon>Chelicerata</taxon>
        <taxon>Arachnida</taxon>
        <taxon>Araneae</taxon>
        <taxon>Araneomorphae</taxon>
        <taxon>Entelegynae</taxon>
        <taxon>Araneoidea</taxon>
        <taxon>Araneidae</taxon>
        <taxon>Caerostris</taxon>
    </lineage>
</organism>
<dbReference type="InterPro" id="IPR013783">
    <property type="entry name" value="Ig-like_fold"/>
</dbReference>
<dbReference type="InterPro" id="IPR013098">
    <property type="entry name" value="Ig_I-set"/>
</dbReference>
<dbReference type="InterPro" id="IPR036179">
    <property type="entry name" value="Ig-like_dom_sf"/>
</dbReference>
<dbReference type="Pfam" id="PF07679">
    <property type="entry name" value="I-set"/>
    <property type="match status" value="1"/>
</dbReference>
<evidence type="ECO:0000313" key="3">
    <source>
        <dbReference type="Proteomes" id="UP001054945"/>
    </source>
</evidence>
<proteinExistence type="predicted"/>
<sequence length="98" mass="10854">MLMISQMVDVPRALSVMSFYGWVGKQIIHVDVCNIVRGSKTQFQVIISNENVQILENGSLIIKEASKEDSGHYMCQATNDVGSGLSTVVYLKVHGMYT</sequence>
<keyword evidence="3" id="KW-1185">Reference proteome</keyword>
<reference evidence="2 3" key="1">
    <citation type="submission" date="2021-06" db="EMBL/GenBank/DDBJ databases">
        <title>Caerostris extrusa draft genome.</title>
        <authorList>
            <person name="Kono N."/>
            <person name="Arakawa K."/>
        </authorList>
    </citation>
    <scope>NUCLEOTIDE SEQUENCE [LARGE SCALE GENOMIC DNA]</scope>
</reference>
<accession>A0AAV4M551</accession>
<protein>
    <submittedName>
        <fullName evidence="2">Down syndrome cell adhesion molecule-like protein Dscam2</fullName>
    </submittedName>
</protein>
<evidence type="ECO:0000259" key="1">
    <source>
        <dbReference type="Pfam" id="PF07679"/>
    </source>
</evidence>
<dbReference type="AlphaFoldDB" id="A0AAV4M551"/>
<feature type="domain" description="Immunoglobulin I-set" evidence="1">
    <location>
        <begin position="46"/>
        <end position="85"/>
    </location>
</feature>
<dbReference type="Gene3D" id="2.60.40.10">
    <property type="entry name" value="Immunoglobulins"/>
    <property type="match status" value="1"/>
</dbReference>
<name>A0AAV4M551_CAEEX</name>